<protein>
    <recommendedName>
        <fullName evidence="3">HTH-like domain-containing protein</fullName>
    </recommendedName>
</protein>
<dbReference type="PANTHER" id="PTHR46889:SF4">
    <property type="entry name" value="TRANSPOSASE INSO FOR INSERTION SEQUENCE ELEMENT IS911B-RELATED"/>
    <property type="match status" value="1"/>
</dbReference>
<dbReference type="InterPro" id="IPR050900">
    <property type="entry name" value="Transposase_IS3/IS150/IS904"/>
</dbReference>
<reference evidence="4" key="1">
    <citation type="journal article" date="2018" name="Emerg. Microbes Infect.">
        <title>Potential transferability of mcr-3 via IS26-mediated homologous recombination in Escherichia coli.</title>
        <authorList>
            <person name="Wang Z."/>
            <person name="Fu Y."/>
            <person name="Du X.D."/>
            <person name="Jiang H."/>
            <person name="Wang Y."/>
        </authorList>
    </citation>
    <scope>NUCLEOTIDE SEQUENCE</scope>
    <source>
        <plasmid evidence="4">pHN8</plasmid>
    </source>
</reference>
<geneLocation type="plasmid" evidence="4">
    <name>pHN8</name>
</geneLocation>
<keyword evidence="4" id="KW-0614">Plasmid</keyword>
<accession>A0A2R2ZJI0</accession>
<evidence type="ECO:0000256" key="1">
    <source>
        <dbReference type="ARBA" id="ARBA00022578"/>
    </source>
</evidence>
<evidence type="ECO:0000256" key="2">
    <source>
        <dbReference type="ARBA" id="ARBA00023172"/>
    </source>
</evidence>
<proteinExistence type="predicted"/>
<evidence type="ECO:0000259" key="3">
    <source>
        <dbReference type="Pfam" id="PF13276"/>
    </source>
</evidence>
<dbReference type="PANTHER" id="PTHR46889">
    <property type="entry name" value="TRANSPOSASE INSF FOR INSERTION SEQUENCE IS3B-RELATED"/>
    <property type="match status" value="1"/>
</dbReference>
<dbReference type="Pfam" id="PF13276">
    <property type="entry name" value="HTH_21"/>
    <property type="match status" value="1"/>
</dbReference>
<dbReference type="GO" id="GO:0006310">
    <property type="term" value="P:DNA recombination"/>
    <property type="evidence" value="ECO:0007669"/>
    <property type="project" value="UniProtKB-KW"/>
</dbReference>
<dbReference type="EMBL" id="MG780294">
    <property type="protein sequence ID" value="AUV50296.1"/>
    <property type="molecule type" value="Genomic_DNA"/>
</dbReference>
<organism evidence="4">
    <name type="scientific">Escherichia coli</name>
    <dbReference type="NCBI Taxonomy" id="562"/>
    <lineage>
        <taxon>Bacteria</taxon>
        <taxon>Pseudomonadati</taxon>
        <taxon>Pseudomonadota</taxon>
        <taxon>Gammaproteobacteria</taxon>
        <taxon>Enterobacterales</taxon>
        <taxon>Enterobacteriaceae</taxon>
        <taxon>Escherichia</taxon>
    </lineage>
</organism>
<sequence>MCRVLKVARAGFYVWLHNPVSAGEKDNQRLLELIRDSYTLSGGVYGYRRVHGDLREIGEVCSRNRVAKIMRKNRIQAIHGYKVPRGSRGRPSLIAPNHVRREFTVVKPNQVWVTDITYSVPGVQGGHGCSNEPRVCLEY</sequence>
<name>A0A2R2ZJI0_ECOLX</name>
<keyword evidence="1" id="KW-0815">Transposition</keyword>
<keyword evidence="2" id="KW-0233">DNA recombination</keyword>
<dbReference type="AlphaFoldDB" id="A0A2R2ZJI0"/>
<dbReference type="GO" id="GO:0032196">
    <property type="term" value="P:transposition"/>
    <property type="evidence" value="ECO:0007669"/>
    <property type="project" value="UniProtKB-KW"/>
</dbReference>
<evidence type="ECO:0000313" key="4">
    <source>
        <dbReference type="EMBL" id="AUV50296.1"/>
    </source>
</evidence>
<dbReference type="InterPro" id="IPR025948">
    <property type="entry name" value="HTH-like_dom"/>
</dbReference>
<feature type="domain" description="HTH-like" evidence="3">
    <location>
        <begin position="26"/>
        <end position="79"/>
    </location>
</feature>